<feature type="repeat" description="TPR" evidence="6">
    <location>
        <begin position="637"/>
        <end position="670"/>
    </location>
</feature>
<dbReference type="GO" id="GO:0061630">
    <property type="term" value="F:ubiquitin protein ligase activity"/>
    <property type="evidence" value="ECO:0007669"/>
    <property type="project" value="TreeGrafter"/>
</dbReference>
<dbReference type="InterPro" id="IPR011011">
    <property type="entry name" value="Znf_FYVE_PHD"/>
</dbReference>
<dbReference type="GO" id="GO:0004672">
    <property type="term" value="F:protein kinase activity"/>
    <property type="evidence" value="ECO:0007669"/>
    <property type="project" value="InterPro"/>
</dbReference>
<dbReference type="InterPro" id="IPR019786">
    <property type="entry name" value="Zinc_finger_PHD-type_CS"/>
</dbReference>
<dbReference type="SUPFAM" id="SSF57850">
    <property type="entry name" value="RING/U-box"/>
    <property type="match status" value="1"/>
</dbReference>
<dbReference type="InterPro" id="IPR013083">
    <property type="entry name" value="Znf_RING/FYVE/PHD"/>
</dbReference>
<evidence type="ECO:0000256" key="3">
    <source>
        <dbReference type="ARBA" id="ARBA00022801"/>
    </source>
</evidence>
<keyword evidence="4" id="KW-0862">Zinc</keyword>
<evidence type="ECO:0008006" key="12">
    <source>
        <dbReference type="Google" id="ProtNLM"/>
    </source>
</evidence>
<keyword evidence="11" id="KW-1185">Reference proteome</keyword>
<dbReference type="CDD" id="cd18070">
    <property type="entry name" value="DEXQc_SHPRH"/>
    <property type="match status" value="1"/>
</dbReference>
<dbReference type="InterPro" id="IPR011009">
    <property type="entry name" value="Kinase-like_dom_sf"/>
</dbReference>
<dbReference type="InterPro" id="IPR019734">
    <property type="entry name" value="TPR_rpt"/>
</dbReference>
<dbReference type="SUPFAM" id="SSF56112">
    <property type="entry name" value="Protein kinase-like (PK-like)"/>
    <property type="match status" value="1"/>
</dbReference>
<organism evidence="10 11">
    <name type="scientific">Glossina brevipalpis</name>
    <dbReference type="NCBI Taxonomy" id="37001"/>
    <lineage>
        <taxon>Eukaryota</taxon>
        <taxon>Metazoa</taxon>
        <taxon>Ecdysozoa</taxon>
        <taxon>Arthropoda</taxon>
        <taxon>Hexapoda</taxon>
        <taxon>Insecta</taxon>
        <taxon>Pterygota</taxon>
        <taxon>Neoptera</taxon>
        <taxon>Endopterygota</taxon>
        <taxon>Diptera</taxon>
        <taxon>Brachycera</taxon>
        <taxon>Muscomorpha</taxon>
        <taxon>Hippoboscoidea</taxon>
        <taxon>Glossinidae</taxon>
        <taxon>Glossina</taxon>
    </lineage>
</organism>
<dbReference type="InterPro" id="IPR000330">
    <property type="entry name" value="SNF2_N"/>
</dbReference>
<evidence type="ECO:0000313" key="10">
    <source>
        <dbReference type="EnsemblMetazoa" id="GBRI028463-PA"/>
    </source>
</evidence>
<feature type="domain" description="Helicase C-terminal" evidence="9">
    <location>
        <begin position="1121"/>
        <end position="1283"/>
    </location>
</feature>
<dbReference type="PROSITE" id="PS01359">
    <property type="entry name" value="ZF_PHD_1"/>
    <property type="match status" value="1"/>
</dbReference>
<dbReference type="SMART" id="SM00487">
    <property type="entry name" value="DEXDc"/>
    <property type="match status" value="1"/>
</dbReference>
<dbReference type="Proteomes" id="UP000091820">
    <property type="component" value="Unassembled WGS sequence"/>
</dbReference>
<evidence type="ECO:0000256" key="1">
    <source>
        <dbReference type="ARBA" id="ARBA00022723"/>
    </source>
</evidence>
<dbReference type="PANTHER" id="PTHR45865">
    <property type="entry name" value="E3 UBIQUITIN-PROTEIN LIGASE SHPRH FAMILY MEMBER"/>
    <property type="match status" value="1"/>
</dbReference>
<evidence type="ECO:0000256" key="6">
    <source>
        <dbReference type="PROSITE-ProRule" id="PRU00339"/>
    </source>
</evidence>
<dbReference type="Pfam" id="PF00069">
    <property type="entry name" value="Pkinase"/>
    <property type="match status" value="1"/>
</dbReference>
<keyword evidence="2 5" id="KW-0863">Zinc-finger</keyword>
<evidence type="ECO:0000256" key="2">
    <source>
        <dbReference type="ARBA" id="ARBA00022771"/>
    </source>
</evidence>
<dbReference type="InterPro" id="IPR000719">
    <property type="entry name" value="Prot_kinase_dom"/>
</dbReference>
<dbReference type="EnsemblMetazoa" id="GBRI028463-RA">
    <property type="protein sequence ID" value="GBRI028463-PA"/>
    <property type="gene ID" value="GBRI028463"/>
</dbReference>
<evidence type="ECO:0000259" key="8">
    <source>
        <dbReference type="PROSITE" id="PS50089"/>
    </source>
</evidence>
<dbReference type="SUPFAM" id="SSF48452">
    <property type="entry name" value="TPR-like"/>
    <property type="match status" value="1"/>
</dbReference>
<reference evidence="10" key="2">
    <citation type="submission" date="2020-05" db="UniProtKB">
        <authorList>
            <consortium name="EnsemblMetazoa"/>
        </authorList>
    </citation>
    <scope>IDENTIFICATION</scope>
    <source>
        <strain evidence="10">IAEA</strain>
    </source>
</reference>
<dbReference type="InterPro" id="IPR027417">
    <property type="entry name" value="P-loop_NTPase"/>
</dbReference>
<dbReference type="GO" id="GO:0000209">
    <property type="term" value="P:protein polyubiquitination"/>
    <property type="evidence" value="ECO:0007669"/>
    <property type="project" value="TreeGrafter"/>
</dbReference>
<dbReference type="SUPFAM" id="SSF57903">
    <property type="entry name" value="FYVE/PHD zinc finger"/>
    <property type="match status" value="1"/>
</dbReference>
<dbReference type="InterPro" id="IPR049730">
    <property type="entry name" value="SNF2/RAD54-like_C"/>
</dbReference>
<keyword evidence="3" id="KW-0378">Hydrolase</keyword>
<dbReference type="Gene3D" id="1.10.510.10">
    <property type="entry name" value="Transferase(Phosphotransferase) domain 1"/>
    <property type="match status" value="1"/>
</dbReference>
<dbReference type="Gene3D" id="3.30.40.10">
    <property type="entry name" value="Zinc/RING finger domain, C3HC4 (zinc finger)"/>
    <property type="match status" value="2"/>
</dbReference>
<dbReference type="GO" id="GO:0005634">
    <property type="term" value="C:nucleus"/>
    <property type="evidence" value="ECO:0007669"/>
    <property type="project" value="TreeGrafter"/>
</dbReference>
<evidence type="ECO:0000256" key="4">
    <source>
        <dbReference type="ARBA" id="ARBA00022833"/>
    </source>
</evidence>
<dbReference type="PROSITE" id="PS50005">
    <property type="entry name" value="TPR"/>
    <property type="match status" value="1"/>
</dbReference>
<dbReference type="InterPro" id="IPR017907">
    <property type="entry name" value="Znf_RING_CS"/>
</dbReference>
<dbReference type="InterPro" id="IPR001841">
    <property type="entry name" value="Znf_RING"/>
</dbReference>
<keyword evidence="1" id="KW-0479">Metal-binding</keyword>
<dbReference type="VEuPathDB" id="VectorBase:GBRI028463"/>
<dbReference type="PROSITE" id="PS51194">
    <property type="entry name" value="HELICASE_CTER"/>
    <property type="match status" value="1"/>
</dbReference>
<dbReference type="GO" id="GO:0005524">
    <property type="term" value="F:ATP binding"/>
    <property type="evidence" value="ECO:0007669"/>
    <property type="project" value="InterPro"/>
</dbReference>
<dbReference type="SMART" id="SM00184">
    <property type="entry name" value="RING"/>
    <property type="match status" value="1"/>
</dbReference>
<dbReference type="InterPro" id="IPR048686">
    <property type="entry name" value="SHPRH_helical_1st"/>
</dbReference>
<dbReference type="Pfam" id="PF00176">
    <property type="entry name" value="SNF2-rel_dom"/>
    <property type="match status" value="1"/>
</dbReference>
<evidence type="ECO:0000256" key="5">
    <source>
        <dbReference type="PROSITE-ProRule" id="PRU00175"/>
    </source>
</evidence>
<dbReference type="GO" id="GO:0016787">
    <property type="term" value="F:hydrolase activity"/>
    <property type="evidence" value="ECO:0007669"/>
    <property type="project" value="UniProtKB-KW"/>
</dbReference>
<feature type="domain" description="Protein kinase" evidence="7">
    <location>
        <begin position="1227"/>
        <end position="1568"/>
    </location>
</feature>
<sequence>MGDDIILCKIAKEHCTNVEEKDLIRYIKYKERFWQLIDALQSDARELQEILDILSTISLKSVEFCLVESWLVVIYHEGSQRNRAANETIERLFSIIFVNYSSLEGGINGRLNESTSGSEKVLKTYITTQLFEALKNAHLSLEINNQKTLKLPAKFLPTLCKYQERTVRWLLQREEQVHNFPAYFIKLQAKDSESIVYRYLCRQFFQREKPADISLPPGGILAEEMGLGKTVEILALILLHPRIKVKMPNFTKSIIEESPAKRRRLTMPKKVFCICTSSSKQDVMQCPECCLWQHKNCVSKFEENNDDIETPYFCPACWQQLIQDKGKIPSRATFIVSPNMINLQWMEEIKRHVQPALKVFIYEGVSAGKWICPLQLANYDIVLTHYNILRSDIYFTQDNVSERVMRNEPRSMRMHTPLLMLEWWRVCLDEAQMVESNISKAATLAKMLPSINRWAVTGTPIQRSLNDLQNLLQFIGFEEAAEAQFWDYVVNDFLVNYKPISCNERPFLLVNVLQKCMWRTSKIDIMEELKIPPQQEVTHRIEFNNLEKLFYREQHQECLEKFMENVHKYKRRMIVISPQIMKIILQPFLKIRQSCIMPVVVSNNIAQQKQFLQPQELHNYLKSNNELSCKSELRSMASSHNGLAALHFLEKRYDEALKHYKEVLKLAKNYVELNITVDKLLQIHALHNIMQILIILQPFEDKLPEETLVEYEQEYNALEWKYLETYSNTLSQVNTAYCSILEQINEDIAKEYLPFLGDQLALLSTGEVTSFLQKIFEECSLRFRETHAELKLGEIQSTRTVLFLIDIWFTKVSTSWKNLVKEFDSLQYFRDNVKSRNQVSSATWRDITQLVNDVYDCHLSDIRENEKQKKAGKSSAKKAKCKLCNIRDAINIFECLLFFKVIDEQNQLTDGVDNPSFEFFLNKVIFNYLKSKLKQPEIQASVEKILQYFDNLQTLCKSFIKLWIEMEYTIKAYDELNMCKMRISLAENAEEKSNFKIFKHEISQRIMEQQEQLFEAQRMFTMQLARLKYIKHLENKTDPGPCPICHFEEDDRYAVLECGHHLCYTCLKHLKQLSNLRSHFKCSICRHTQRFQNLYYASRISKKVPENDLEINGSYTSKITYIVRLVLKLKKQFEEAASQSKEDLKILIFSQWEPILVALAGALTNNNIKIRSQCTTKTIKEFKEPSLGITCLLMPLARGSKGLNLIEATHVFLIEPILNPGEELQAIGRIHRFGQTRSTTVHRFIVIGTIEENIYNFIASKQASDTNTTSAHKNWEFNNISLQAFESLFALEKKNESKSFLISHSRKMFGWKIDEYDIKLELAKCSNGTVYMARNAANGHVALKKFHLDASKEDAEQIRDEVLAMRFPEILIALIMRDVLAGVEYLHRRGYIHRSIRGSHILLNQTKAVLTGFRDCTSFLSHGGRVTALHQLPPHSVRSLNWLAPEVLEQNLIGYTEKSDIYSIGITCCELANGVEPFADSQPTFMFTEKIRGNNPTLLDRTTCPAVDEIIDIIATTNKNDSSIAVATQQIYLQRLFTDEFHQFTEICMEKKPSNRWPAFKLLSHTFFKQCRHTSILDVTQRYGMQITDYDQLRDNSLHINTKLNDIQIADNLDSTGTWSWEF</sequence>
<feature type="domain" description="RING-type" evidence="8">
    <location>
        <begin position="1042"/>
        <end position="1086"/>
    </location>
</feature>
<dbReference type="InterPro" id="IPR038718">
    <property type="entry name" value="SNF2-like_sf"/>
</dbReference>
<dbReference type="SMART" id="SM00028">
    <property type="entry name" value="TPR"/>
    <property type="match status" value="1"/>
</dbReference>
<dbReference type="InterPro" id="IPR014001">
    <property type="entry name" value="Helicase_ATP-bd"/>
</dbReference>
<proteinExistence type="predicted"/>
<evidence type="ECO:0000259" key="9">
    <source>
        <dbReference type="PROSITE" id="PS51194"/>
    </source>
</evidence>
<dbReference type="PANTHER" id="PTHR45865:SF1">
    <property type="entry name" value="E3 UBIQUITIN-PROTEIN LIGASE SHPRH"/>
    <property type="match status" value="1"/>
</dbReference>
<dbReference type="InterPro" id="IPR052583">
    <property type="entry name" value="ATP-helicase/E3_Ub-Ligase"/>
</dbReference>
<dbReference type="Pfam" id="PF00271">
    <property type="entry name" value="Helicase_C"/>
    <property type="match status" value="1"/>
</dbReference>
<dbReference type="CDD" id="cd18793">
    <property type="entry name" value="SF2_C_SNF"/>
    <property type="match status" value="1"/>
</dbReference>
<keyword evidence="6" id="KW-0802">TPR repeat</keyword>
<dbReference type="Gene3D" id="3.40.50.300">
    <property type="entry name" value="P-loop containing nucleotide triphosphate hydrolases"/>
    <property type="match status" value="1"/>
</dbReference>
<dbReference type="GO" id="GO:0006974">
    <property type="term" value="P:DNA damage response"/>
    <property type="evidence" value="ECO:0007669"/>
    <property type="project" value="TreeGrafter"/>
</dbReference>
<evidence type="ECO:0000259" key="7">
    <source>
        <dbReference type="PROSITE" id="PS50011"/>
    </source>
</evidence>
<dbReference type="Gene3D" id="1.25.40.10">
    <property type="entry name" value="Tetratricopeptide repeat domain"/>
    <property type="match status" value="1"/>
</dbReference>
<reference evidence="11" key="1">
    <citation type="submission" date="2014-03" db="EMBL/GenBank/DDBJ databases">
        <authorList>
            <person name="Aksoy S."/>
            <person name="Warren W."/>
            <person name="Wilson R.K."/>
        </authorList>
    </citation>
    <scope>NUCLEOTIDE SEQUENCE [LARGE SCALE GENOMIC DNA]</scope>
    <source>
        <strain evidence="11">IAEA</strain>
    </source>
</reference>
<dbReference type="PROSITE" id="PS50089">
    <property type="entry name" value="ZF_RING_2"/>
    <property type="match status" value="1"/>
</dbReference>
<dbReference type="PROSITE" id="PS00518">
    <property type="entry name" value="ZF_RING_1"/>
    <property type="match status" value="1"/>
</dbReference>
<accession>A0A1A9WQQ5</accession>
<name>A0A1A9WQQ5_9MUSC</name>
<dbReference type="STRING" id="37001.A0A1A9WQQ5"/>
<protein>
    <recommendedName>
        <fullName evidence="12">RING-type domain-containing protein</fullName>
    </recommendedName>
</protein>
<dbReference type="PROSITE" id="PS50011">
    <property type="entry name" value="PROTEIN_KINASE_DOM"/>
    <property type="match status" value="1"/>
</dbReference>
<dbReference type="Pfam" id="PF21325">
    <property type="entry name" value="SHPRH_helical-1st"/>
    <property type="match status" value="1"/>
</dbReference>
<dbReference type="Gene3D" id="3.30.200.20">
    <property type="entry name" value="Phosphorylase Kinase, domain 1"/>
    <property type="match status" value="1"/>
</dbReference>
<dbReference type="InterPro" id="IPR001650">
    <property type="entry name" value="Helicase_C-like"/>
</dbReference>
<dbReference type="GO" id="GO:0005737">
    <property type="term" value="C:cytoplasm"/>
    <property type="evidence" value="ECO:0007669"/>
    <property type="project" value="UniProtKB-ARBA"/>
</dbReference>
<dbReference type="Gene3D" id="3.40.50.10810">
    <property type="entry name" value="Tandem AAA-ATPase domain"/>
    <property type="match status" value="1"/>
</dbReference>
<dbReference type="GO" id="GO:0008270">
    <property type="term" value="F:zinc ion binding"/>
    <property type="evidence" value="ECO:0007669"/>
    <property type="project" value="UniProtKB-KW"/>
</dbReference>
<evidence type="ECO:0000313" key="11">
    <source>
        <dbReference type="Proteomes" id="UP000091820"/>
    </source>
</evidence>
<dbReference type="SUPFAM" id="SSF52540">
    <property type="entry name" value="P-loop containing nucleoside triphosphate hydrolases"/>
    <property type="match status" value="2"/>
</dbReference>
<dbReference type="InterPro" id="IPR011990">
    <property type="entry name" value="TPR-like_helical_dom_sf"/>
</dbReference>